<organism evidence="1 2">
    <name type="scientific">Sphingobium fuliginis (strain ATCC 27551)</name>
    <dbReference type="NCBI Taxonomy" id="336203"/>
    <lineage>
        <taxon>Bacteria</taxon>
        <taxon>Pseudomonadati</taxon>
        <taxon>Pseudomonadota</taxon>
        <taxon>Alphaproteobacteria</taxon>
        <taxon>Sphingomonadales</taxon>
        <taxon>Sphingomonadaceae</taxon>
        <taxon>Sphingobium</taxon>
    </lineage>
</organism>
<evidence type="ECO:0000313" key="1">
    <source>
        <dbReference type="EMBL" id="GFZ82296.1"/>
    </source>
</evidence>
<name>A0ABQ1EQR3_SPHSA</name>
<evidence type="ECO:0008006" key="3">
    <source>
        <dbReference type="Google" id="ProtNLM"/>
    </source>
</evidence>
<proteinExistence type="predicted"/>
<dbReference type="RefSeq" id="WP_083199195.1">
    <property type="nucleotide sequence ID" value="NZ_BMDU01000001.1"/>
</dbReference>
<dbReference type="EMBL" id="BMDU01000001">
    <property type="protein sequence ID" value="GFZ82296.1"/>
    <property type="molecule type" value="Genomic_DNA"/>
</dbReference>
<protein>
    <recommendedName>
        <fullName evidence="3">Nucleotidyltransferase family protein</fullName>
    </recommendedName>
</protein>
<reference evidence="2" key="1">
    <citation type="journal article" date="2019" name="Int. J. Syst. Evol. Microbiol.">
        <title>The Global Catalogue of Microorganisms (GCM) 10K type strain sequencing project: providing services to taxonomists for standard genome sequencing and annotation.</title>
        <authorList>
            <consortium name="The Broad Institute Genomics Platform"/>
            <consortium name="The Broad Institute Genome Sequencing Center for Infectious Disease"/>
            <person name="Wu L."/>
            <person name="Ma J."/>
        </authorList>
    </citation>
    <scope>NUCLEOTIDE SEQUENCE [LARGE SCALE GENOMIC DNA]</scope>
    <source>
        <strain evidence="2">CCM 7327</strain>
    </source>
</reference>
<gene>
    <name evidence="1" type="ORF">GCM10019071_08690</name>
</gene>
<keyword evidence="2" id="KW-1185">Reference proteome</keyword>
<dbReference type="Proteomes" id="UP000628109">
    <property type="component" value="Unassembled WGS sequence"/>
</dbReference>
<evidence type="ECO:0000313" key="2">
    <source>
        <dbReference type="Proteomes" id="UP000628109"/>
    </source>
</evidence>
<comment type="caution">
    <text evidence="1">The sequence shown here is derived from an EMBL/GenBank/DDBJ whole genome shotgun (WGS) entry which is preliminary data.</text>
</comment>
<accession>A0ABQ1EQR3</accession>
<sequence length="186" mass="20505">MPQYRLEFTAALEIFAQICDAMAARGFTRPVLVGGAAVEFYSMGFITTGDFDLCSPAQDALEEEFQRYGFVRPSGPGRATRGWVHPDLGLGFEVVGDMPLDGAVTRDHIALVEDFENGPPFAIISVEDLIADRMGQYASGTAREMLAQAKTLLRLHPEADMDYLERRVRHETGGDFGADDVLDRQN</sequence>